<dbReference type="Proteomes" id="UP000223606">
    <property type="component" value="Chromosome 1"/>
</dbReference>
<accession>A0A2C9D3F5</accession>
<dbReference type="EMBL" id="LT960614">
    <property type="protein sequence ID" value="SON54321.1"/>
    <property type="molecule type" value="Genomic_DNA"/>
</dbReference>
<reference evidence="2" key="1">
    <citation type="submission" date="2017-09" db="EMBL/GenBank/DDBJ databases">
        <title>Genome sequence of Nannocystis excedens DSM 71.</title>
        <authorList>
            <person name="Blom J."/>
        </authorList>
    </citation>
    <scope>NUCLEOTIDE SEQUENCE [LARGE SCALE GENOMIC DNA]</scope>
    <source>
        <strain evidence="2">type strain: E19</strain>
    </source>
</reference>
<evidence type="ECO:0000313" key="1">
    <source>
        <dbReference type="EMBL" id="SON54321.1"/>
    </source>
</evidence>
<organism evidence="1 2">
    <name type="scientific">Hartmannibacter diazotrophicus</name>
    <dbReference type="NCBI Taxonomy" id="1482074"/>
    <lineage>
        <taxon>Bacteria</taxon>
        <taxon>Pseudomonadati</taxon>
        <taxon>Pseudomonadota</taxon>
        <taxon>Alphaproteobacteria</taxon>
        <taxon>Hyphomicrobiales</taxon>
        <taxon>Pleomorphomonadaceae</taxon>
        <taxon>Hartmannibacter</taxon>
    </lineage>
</organism>
<evidence type="ECO:0000313" key="2">
    <source>
        <dbReference type="Proteomes" id="UP000223606"/>
    </source>
</evidence>
<sequence>MASFRDIKSRARADIHEHLKVRALYIALPGSDPVDCYVRVHSKFNAIGGLIASSDFAEREEVEPKILFMRSEIPVPARNAVISISTDEAYRLAVVSEPDGLTITATATRLLGSELAGLPVPEGA</sequence>
<protein>
    <submittedName>
        <fullName evidence="1">Uncharacterized protein</fullName>
    </submittedName>
</protein>
<dbReference type="AlphaFoldDB" id="A0A2C9D3F5"/>
<gene>
    <name evidence="1" type="ORF">HDIA_0780</name>
</gene>
<dbReference type="KEGG" id="hdi:HDIA_0780"/>
<name>A0A2C9D3F5_9HYPH</name>
<keyword evidence="2" id="KW-1185">Reference proteome</keyword>
<proteinExistence type="predicted"/>